<dbReference type="EMBL" id="JAKLTR010000035">
    <property type="protein sequence ID" value="MCG2618148.1"/>
    <property type="molecule type" value="Genomic_DNA"/>
</dbReference>
<dbReference type="PROSITE" id="PS51257">
    <property type="entry name" value="PROKAR_LIPOPROTEIN"/>
    <property type="match status" value="1"/>
</dbReference>
<evidence type="ECO:0000313" key="3">
    <source>
        <dbReference type="Proteomes" id="UP001165367"/>
    </source>
</evidence>
<name>A0ABS9L0W4_9BACT</name>
<evidence type="ECO:0000256" key="1">
    <source>
        <dbReference type="SAM" id="MobiDB-lite"/>
    </source>
</evidence>
<dbReference type="RefSeq" id="WP_237877353.1">
    <property type="nucleotide sequence ID" value="NZ_JAKLTR010000035.1"/>
</dbReference>
<keyword evidence="3" id="KW-1185">Reference proteome</keyword>
<sequence>MKKVQPYLLALMLVGAVSCQKEVDYVDLGNNDPNNPTPGPGNPSNPSNNSIIGTWRFVKLIGVSITDIEMTESGISTRMVSRMLIDSKDESGTLKIDETTMTTDRVKYSASTMLESTMYVAGIPANNFSTPYSFVSPETSGSTKYKKITADSVFVESSFVNLDQGGSPVATIPSGAKISWSKDTMILRMRERQTQTIDDAGTPVRLAVEFDFKAKYVK</sequence>
<reference evidence="2" key="1">
    <citation type="submission" date="2022-01" db="EMBL/GenBank/DDBJ databases">
        <authorList>
            <person name="Jo J.-H."/>
            <person name="Im W.-T."/>
        </authorList>
    </citation>
    <scope>NUCLEOTIDE SEQUENCE</scope>
    <source>
        <strain evidence="2">NA20</strain>
    </source>
</reference>
<evidence type="ECO:0000313" key="2">
    <source>
        <dbReference type="EMBL" id="MCG2618148.1"/>
    </source>
</evidence>
<dbReference type="Proteomes" id="UP001165367">
    <property type="component" value="Unassembled WGS sequence"/>
</dbReference>
<proteinExistence type="predicted"/>
<feature type="region of interest" description="Disordered" evidence="1">
    <location>
        <begin position="28"/>
        <end position="48"/>
    </location>
</feature>
<evidence type="ECO:0008006" key="4">
    <source>
        <dbReference type="Google" id="ProtNLM"/>
    </source>
</evidence>
<protein>
    <recommendedName>
        <fullName evidence="4">Lipocalin-like domain-containing protein</fullName>
    </recommendedName>
</protein>
<accession>A0ABS9L0W4</accession>
<organism evidence="2 3">
    <name type="scientific">Terrimonas ginsenosidimutans</name>
    <dbReference type="NCBI Taxonomy" id="2908004"/>
    <lineage>
        <taxon>Bacteria</taxon>
        <taxon>Pseudomonadati</taxon>
        <taxon>Bacteroidota</taxon>
        <taxon>Chitinophagia</taxon>
        <taxon>Chitinophagales</taxon>
        <taxon>Chitinophagaceae</taxon>
        <taxon>Terrimonas</taxon>
    </lineage>
</organism>
<gene>
    <name evidence="2" type="ORF">LZZ85_27850</name>
</gene>
<comment type="caution">
    <text evidence="2">The sequence shown here is derived from an EMBL/GenBank/DDBJ whole genome shotgun (WGS) entry which is preliminary data.</text>
</comment>